<dbReference type="InterPro" id="IPR055348">
    <property type="entry name" value="DctQ"/>
</dbReference>
<evidence type="ECO:0000256" key="4">
    <source>
        <dbReference type="ARBA" id="ARBA00022519"/>
    </source>
</evidence>
<evidence type="ECO:0000256" key="6">
    <source>
        <dbReference type="ARBA" id="ARBA00022989"/>
    </source>
</evidence>
<name>A0A0S6WBI1_VECG1</name>
<feature type="transmembrane region" description="Helical" evidence="9">
    <location>
        <begin position="12"/>
        <end position="36"/>
    </location>
</feature>
<keyword evidence="2" id="KW-0813">Transport</keyword>
<feature type="transmembrane region" description="Helical" evidence="9">
    <location>
        <begin position="132"/>
        <end position="158"/>
    </location>
</feature>
<gene>
    <name evidence="11" type="ORF">U27_01853</name>
</gene>
<evidence type="ECO:0000256" key="3">
    <source>
        <dbReference type="ARBA" id="ARBA00022475"/>
    </source>
</evidence>
<dbReference type="GO" id="GO:0022857">
    <property type="term" value="F:transmembrane transporter activity"/>
    <property type="evidence" value="ECO:0007669"/>
    <property type="project" value="TreeGrafter"/>
</dbReference>
<feature type="transmembrane region" description="Helical" evidence="9">
    <location>
        <begin position="56"/>
        <end position="74"/>
    </location>
</feature>
<keyword evidence="12" id="KW-1185">Reference proteome</keyword>
<comment type="subcellular location">
    <subcellularLocation>
        <location evidence="1">Cell inner membrane</location>
        <topology evidence="1">Multi-pass membrane protein</topology>
    </subcellularLocation>
</comment>
<evidence type="ECO:0000259" key="10">
    <source>
        <dbReference type="Pfam" id="PF04290"/>
    </source>
</evidence>
<feature type="domain" description="Tripartite ATP-independent periplasmic transporters DctQ component" evidence="10">
    <location>
        <begin position="28"/>
        <end position="155"/>
    </location>
</feature>
<dbReference type="PANTHER" id="PTHR35011">
    <property type="entry name" value="2,3-DIKETO-L-GULONATE TRAP TRANSPORTER SMALL PERMEASE PROTEIN YIAM"/>
    <property type="match status" value="1"/>
</dbReference>
<dbReference type="EMBL" id="DF820463">
    <property type="protein sequence ID" value="GAK55022.1"/>
    <property type="molecule type" value="Genomic_DNA"/>
</dbReference>
<evidence type="ECO:0000256" key="1">
    <source>
        <dbReference type="ARBA" id="ARBA00004429"/>
    </source>
</evidence>
<accession>A0A0S6WBI1</accession>
<evidence type="ECO:0000256" key="8">
    <source>
        <dbReference type="ARBA" id="ARBA00038436"/>
    </source>
</evidence>
<sequence>MFINRVQRVNSMLTHLVSVLIGMTVAAMAILIMLSVIVRNLMGFSFQWIVDANRLIFIWMCFLGVVYASDKELLIRFDLLDKRFPPTVHKFFTLLRYLASLALFGIMVKAGIEVSQFAKAQVFSTMPISTRWLYIAVATAGALLVFQTVVKILLLLLVPQNR</sequence>
<keyword evidence="3" id="KW-1003">Cell membrane</keyword>
<evidence type="ECO:0000256" key="9">
    <source>
        <dbReference type="SAM" id="Phobius"/>
    </source>
</evidence>
<dbReference type="AlphaFoldDB" id="A0A0S6WBI1"/>
<keyword evidence="4" id="KW-0997">Cell inner membrane</keyword>
<dbReference type="STRING" id="1499967.U27_01853"/>
<dbReference type="GO" id="GO:0005886">
    <property type="term" value="C:plasma membrane"/>
    <property type="evidence" value="ECO:0007669"/>
    <property type="project" value="UniProtKB-SubCell"/>
</dbReference>
<dbReference type="Pfam" id="PF04290">
    <property type="entry name" value="DctQ"/>
    <property type="match status" value="1"/>
</dbReference>
<keyword evidence="7 9" id="KW-0472">Membrane</keyword>
<dbReference type="GO" id="GO:0015740">
    <property type="term" value="P:C4-dicarboxylate transport"/>
    <property type="evidence" value="ECO:0007669"/>
    <property type="project" value="TreeGrafter"/>
</dbReference>
<dbReference type="eggNOG" id="COG3090">
    <property type="taxonomic scope" value="Bacteria"/>
</dbReference>
<evidence type="ECO:0000256" key="5">
    <source>
        <dbReference type="ARBA" id="ARBA00022692"/>
    </source>
</evidence>
<evidence type="ECO:0000313" key="12">
    <source>
        <dbReference type="Proteomes" id="UP000030661"/>
    </source>
</evidence>
<comment type="similarity">
    <text evidence="8">Belongs to the TRAP transporter small permease family.</text>
</comment>
<feature type="transmembrane region" description="Helical" evidence="9">
    <location>
        <begin position="94"/>
        <end position="112"/>
    </location>
</feature>
<keyword evidence="5 9" id="KW-0812">Transmembrane</keyword>
<dbReference type="HOGENOM" id="CLU_086356_9_4_0"/>
<evidence type="ECO:0000256" key="7">
    <source>
        <dbReference type="ARBA" id="ARBA00023136"/>
    </source>
</evidence>
<dbReference type="PANTHER" id="PTHR35011:SF2">
    <property type="entry name" value="2,3-DIKETO-L-GULONATE TRAP TRANSPORTER SMALL PERMEASE PROTEIN YIAM"/>
    <property type="match status" value="1"/>
</dbReference>
<reference evidence="11" key="1">
    <citation type="journal article" date="2015" name="PeerJ">
        <title>First genomic representation of candidate bacterial phylum KSB3 points to enhanced environmental sensing as a trigger of wastewater bulking.</title>
        <authorList>
            <person name="Sekiguchi Y."/>
            <person name="Ohashi A."/>
            <person name="Parks D.H."/>
            <person name="Yamauchi T."/>
            <person name="Tyson G.W."/>
            <person name="Hugenholtz P."/>
        </authorList>
    </citation>
    <scope>NUCLEOTIDE SEQUENCE [LARGE SCALE GENOMIC DNA]</scope>
</reference>
<dbReference type="Proteomes" id="UP000030661">
    <property type="component" value="Unassembled WGS sequence"/>
</dbReference>
<organism evidence="11">
    <name type="scientific">Vecturithrix granuli</name>
    <dbReference type="NCBI Taxonomy" id="1499967"/>
    <lineage>
        <taxon>Bacteria</taxon>
        <taxon>Candidatus Moduliflexota</taxon>
        <taxon>Candidatus Vecturitrichia</taxon>
        <taxon>Candidatus Vecturitrichales</taxon>
        <taxon>Candidatus Vecturitrichaceae</taxon>
        <taxon>Candidatus Vecturithrix</taxon>
    </lineage>
</organism>
<proteinExistence type="inferred from homology"/>
<protein>
    <recommendedName>
        <fullName evidence="10">Tripartite ATP-independent periplasmic transporters DctQ component domain-containing protein</fullName>
    </recommendedName>
</protein>
<evidence type="ECO:0000256" key="2">
    <source>
        <dbReference type="ARBA" id="ARBA00022448"/>
    </source>
</evidence>
<evidence type="ECO:0000313" key="11">
    <source>
        <dbReference type="EMBL" id="GAK55022.1"/>
    </source>
</evidence>
<dbReference type="InterPro" id="IPR007387">
    <property type="entry name" value="TRAP_DctQ"/>
</dbReference>
<keyword evidence="6 9" id="KW-1133">Transmembrane helix</keyword>